<dbReference type="PANTHER" id="PTHR35988:SF2">
    <property type="entry name" value="15-CIS-ZETA-CAROTENE ISOMERASE, CHLOROPLASTIC"/>
    <property type="match status" value="1"/>
</dbReference>
<feature type="transmembrane region" description="Helical" evidence="5">
    <location>
        <begin position="331"/>
        <end position="349"/>
    </location>
</feature>
<dbReference type="Pfam" id="PF07298">
    <property type="entry name" value="NnrU"/>
    <property type="match status" value="1"/>
</dbReference>
<evidence type="ECO:0000256" key="3">
    <source>
        <dbReference type="ARBA" id="ARBA00022989"/>
    </source>
</evidence>
<name>A0ABD3QPN7_9STRA</name>
<feature type="signal peptide" evidence="6">
    <location>
        <begin position="1"/>
        <end position="21"/>
    </location>
</feature>
<dbReference type="Gene3D" id="1.20.120.1630">
    <property type="match status" value="1"/>
</dbReference>
<keyword evidence="6" id="KW-0732">Signal</keyword>
<dbReference type="InterPro" id="IPR009915">
    <property type="entry name" value="NnrU_dom"/>
</dbReference>
<evidence type="ECO:0000256" key="2">
    <source>
        <dbReference type="ARBA" id="ARBA00022692"/>
    </source>
</evidence>
<evidence type="ECO:0000313" key="8">
    <source>
        <dbReference type="EMBL" id="KAL3802368.1"/>
    </source>
</evidence>
<evidence type="ECO:0000256" key="1">
    <source>
        <dbReference type="ARBA" id="ARBA00004141"/>
    </source>
</evidence>
<feature type="transmembrane region" description="Helical" evidence="5">
    <location>
        <begin position="129"/>
        <end position="152"/>
    </location>
</feature>
<organism evidence="8 9">
    <name type="scientific">Cyclotella cryptica</name>
    <dbReference type="NCBI Taxonomy" id="29204"/>
    <lineage>
        <taxon>Eukaryota</taxon>
        <taxon>Sar</taxon>
        <taxon>Stramenopiles</taxon>
        <taxon>Ochrophyta</taxon>
        <taxon>Bacillariophyta</taxon>
        <taxon>Coscinodiscophyceae</taxon>
        <taxon>Thalassiosirophycidae</taxon>
        <taxon>Stephanodiscales</taxon>
        <taxon>Stephanodiscaceae</taxon>
        <taxon>Cyclotella</taxon>
    </lineage>
</organism>
<evidence type="ECO:0000256" key="6">
    <source>
        <dbReference type="SAM" id="SignalP"/>
    </source>
</evidence>
<sequence length="379" mass="42369">MTSSRIVLLSFILRWCTDVSSFQVPNAVTARPFRHGSQLFSSNPEIPNPISLLVKSESSDRQNDLMLGEDSGMYNFENERWGALGEAGWVTFFAAVAAILTAVAVLWIYPSTGYSDDFVSFLENDVAHGNSHLVTLAFGIVFPIVHSGLASLRPYGEKIVGARMWRVIFAFPSLCLAYSWIVYFISHAHDGLQFYDISQIGWVHSLAWVTNFLSFLFLYPSVYNLKEVAAVEKPKIHLWETGIIRITRHPQFVGQTMWSAAHLAMVGTSFTALTMALLIGHHAFACWNGDRRLEAEYGEKFLKIKERTSIIPFQAIWEGRQKLPSDYYKELIRAPLVFIAVGSIGAYFAHPYMFAGAALAKNSGLVPGGVLDPLFLEIN</sequence>
<keyword evidence="2 5" id="KW-0812">Transmembrane</keyword>
<dbReference type="EMBL" id="JABMIG020000020">
    <property type="protein sequence ID" value="KAL3802368.1"/>
    <property type="molecule type" value="Genomic_DNA"/>
</dbReference>
<keyword evidence="9" id="KW-1185">Reference proteome</keyword>
<feature type="transmembrane region" description="Helical" evidence="5">
    <location>
        <begin position="164"/>
        <end position="185"/>
    </location>
</feature>
<evidence type="ECO:0000256" key="4">
    <source>
        <dbReference type="ARBA" id="ARBA00023136"/>
    </source>
</evidence>
<dbReference type="AlphaFoldDB" id="A0ABD3QPN7"/>
<evidence type="ECO:0000256" key="5">
    <source>
        <dbReference type="SAM" id="Phobius"/>
    </source>
</evidence>
<feature type="chain" id="PRO_5044815727" description="NnrU domain-containing protein" evidence="6">
    <location>
        <begin position="22"/>
        <end position="379"/>
    </location>
</feature>
<comment type="caution">
    <text evidence="8">The sequence shown here is derived from an EMBL/GenBank/DDBJ whole genome shotgun (WGS) entry which is preliminary data.</text>
</comment>
<feature type="transmembrane region" description="Helical" evidence="5">
    <location>
        <begin position="89"/>
        <end position="109"/>
    </location>
</feature>
<dbReference type="Proteomes" id="UP001516023">
    <property type="component" value="Unassembled WGS sequence"/>
</dbReference>
<dbReference type="PANTHER" id="PTHR35988">
    <property type="entry name" value="15-CIS-ZETA-CAROTENE ISOMERASE, CHLOROPLASTIC"/>
    <property type="match status" value="1"/>
</dbReference>
<dbReference type="GO" id="GO:0016020">
    <property type="term" value="C:membrane"/>
    <property type="evidence" value="ECO:0007669"/>
    <property type="project" value="UniProtKB-SubCell"/>
</dbReference>
<gene>
    <name evidence="8" type="ORF">HJC23_007193</name>
</gene>
<proteinExistence type="predicted"/>
<keyword evidence="3 5" id="KW-1133">Transmembrane helix</keyword>
<protein>
    <recommendedName>
        <fullName evidence="7">NnrU domain-containing protein</fullName>
    </recommendedName>
</protein>
<accession>A0ABD3QPN7</accession>
<reference evidence="8 9" key="1">
    <citation type="journal article" date="2020" name="G3 (Bethesda)">
        <title>Improved Reference Genome for Cyclotella cryptica CCMP332, a Model for Cell Wall Morphogenesis, Salinity Adaptation, and Lipid Production in Diatoms (Bacillariophyta).</title>
        <authorList>
            <person name="Roberts W.R."/>
            <person name="Downey K.M."/>
            <person name="Ruck E.C."/>
            <person name="Traller J.C."/>
            <person name="Alverson A.J."/>
        </authorList>
    </citation>
    <scope>NUCLEOTIDE SEQUENCE [LARGE SCALE GENOMIC DNA]</scope>
    <source>
        <strain evidence="8 9">CCMP332</strain>
    </source>
</reference>
<evidence type="ECO:0000259" key="7">
    <source>
        <dbReference type="Pfam" id="PF07298"/>
    </source>
</evidence>
<evidence type="ECO:0000313" key="9">
    <source>
        <dbReference type="Proteomes" id="UP001516023"/>
    </source>
</evidence>
<feature type="domain" description="NnrU" evidence="7">
    <location>
        <begin position="140"/>
        <end position="354"/>
    </location>
</feature>
<keyword evidence="4 5" id="KW-0472">Membrane</keyword>
<comment type="subcellular location">
    <subcellularLocation>
        <location evidence="1">Membrane</location>
        <topology evidence="1">Multi-pass membrane protein</topology>
    </subcellularLocation>
</comment>
<feature type="transmembrane region" description="Helical" evidence="5">
    <location>
        <begin position="205"/>
        <end position="225"/>
    </location>
</feature>